<reference evidence="1 2" key="1">
    <citation type="submission" date="2018-05" db="EMBL/GenBank/DDBJ databases">
        <title>Genomic Encyclopedia of Type Strains, Phase IV (KMG-IV): sequencing the most valuable type-strain genomes for metagenomic binning, comparative biology and taxonomic classification.</title>
        <authorList>
            <person name="Goeker M."/>
        </authorList>
    </citation>
    <scope>NUCLEOTIDE SEQUENCE [LARGE SCALE GENOMIC DNA]</scope>
    <source>
        <strain evidence="1 2">DSM 29661</strain>
    </source>
</reference>
<dbReference type="EMBL" id="QJKI01000002">
    <property type="protein sequence ID" value="PXX81171.1"/>
    <property type="molecule type" value="Genomic_DNA"/>
</dbReference>
<dbReference type="Pfam" id="PF04305">
    <property type="entry name" value="DUF455"/>
    <property type="match status" value="1"/>
</dbReference>
<gene>
    <name evidence="1" type="ORF">DFR34_1026</name>
</gene>
<evidence type="ECO:0000313" key="1">
    <source>
        <dbReference type="EMBL" id="PXX81171.1"/>
    </source>
</evidence>
<dbReference type="PANTHER" id="PTHR42782:SF4">
    <property type="entry name" value="DUF455 DOMAIN-CONTAINING PROTEIN"/>
    <property type="match status" value="1"/>
</dbReference>
<proteinExistence type="predicted"/>
<evidence type="ECO:0000313" key="2">
    <source>
        <dbReference type="Proteomes" id="UP000247555"/>
    </source>
</evidence>
<keyword evidence="2" id="KW-1185">Reference proteome</keyword>
<dbReference type="PANTHER" id="PTHR42782">
    <property type="entry name" value="SI:CH73-314G15.3"/>
    <property type="match status" value="1"/>
</dbReference>
<dbReference type="Proteomes" id="UP000247555">
    <property type="component" value="Unassembled WGS sequence"/>
</dbReference>
<dbReference type="SUPFAM" id="SSF47240">
    <property type="entry name" value="Ferritin-like"/>
    <property type="match status" value="1"/>
</dbReference>
<protein>
    <submittedName>
        <fullName evidence="1">Uncharacterized ferritin-like protein (DUF455 family)</fullName>
    </submittedName>
</protein>
<sequence>MPRLSAVGISGLQAGEDVNPVDRFAMTPTPLRLAARDALALTELPAKLSAVAALDLATPCGAELALTPPAPLPGRPARPELIPPSQLAQRGLGTREGRAALIHALAHIELNAIDLALDIVWRFAGLPEAFYRDWLGVAQEEAEHFQLLNAHLNTLGHQYGDFPAHNGLWDMAERTADDLLARLALVPRTLEARGLDVSPGIQAKLRQVGDLDAVAILDVILRDEIGHVALGVRWFAEFCAARGLEPVAHAEALRLAYRAPRPRGPFNLAARRQAGFADAELAALDAR</sequence>
<dbReference type="InterPro" id="IPR007402">
    <property type="entry name" value="DUF455"/>
</dbReference>
<comment type="caution">
    <text evidence="1">The sequence shown here is derived from an EMBL/GenBank/DDBJ whole genome shotgun (WGS) entry which is preliminary data.</text>
</comment>
<dbReference type="InterPro" id="IPR009078">
    <property type="entry name" value="Ferritin-like_SF"/>
</dbReference>
<dbReference type="AlphaFoldDB" id="A0A318KTL1"/>
<dbReference type="CDD" id="cd00657">
    <property type="entry name" value="Ferritin_like"/>
    <property type="match status" value="1"/>
</dbReference>
<organism evidence="1 2">
    <name type="scientific">Rivihabitans pingtungensis</name>
    <dbReference type="NCBI Taxonomy" id="1054498"/>
    <lineage>
        <taxon>Bacteria</taxon>
        <taxon>Pseudomonadati</taxon>
        <taxon>Pseudomonadota</taxon>
        <taxon>Betaproteobacteria</taxon>
        <taxon>Neisseriales</taxon>
        <taxon>Aquaspirillaceae</taxon>
        <taxon>Rivihabitans</taxon>
    </lineage>
</organism>
<accession>A0A318KTL1</accession>
<name>A0A318KTL1_9NEIS</name>